<reference evidence="10" key="1">
    <citation type="journal article" date="2013" name="Int. J. Syst. Evol. Microbiol.">
        <title>Polycladomyces abyssicola gen. nov., sp. nov., a thermophilic filamentous bacterium isolated from hemipelagic sediment.</title>
        <authorList>
            <person name="Tsubouchi T."/>
            <person name="Shimane Y."/>
            <person name="Mori K."/>
            <person name="Usui K."/>
            <person name="Hiraki T."/>
            <person name="Tame A."/>
            <person name="Uematsu K."/>
            <person name="Maruyama T."/>
            <person name="Hatada Y."/>
        </authorList>
    </citation>
    <scope>NUCLEOTIDE SEQUENCE</scope>
    <source>
        <strain evidence="10">JIR-001</strain>
    </source>
</reference>
<dbReference type="GO" id="GO:0006567">
    <property type="term" value="P:L-threonine catabolic process"/>
    <property type="evidence" value="ECO:0007669"/>
    <property type="project" value="TreeGrafter"/>
</dbReference>
<dbReference type="InterPro" id="IPR001926">
    <property type="entry name" value="TrpB-like_PALP"/>
</dbReference>
<dbReference type="EC" id="4.3.1.19" evidence="4"/>
<dbReference type="GO" id="GO:0003941">
    <property type="term" value="F:L-serine ammonia-lyase activity"/>
    <property type="evidence" value="ECO:0007669"/>
    <property type="project" value="TreeGrafter"/>
</dbReference>
<comment type="similarity">
    <text evidence="3">Belongs to the serine/threonine dehydratase family.</text>
</comment>
<dbReference type="RefSeq" id="WP_212774139.1">
    <property type="nucleotide sequence ID" value="NZ_AP024601.1"/>
</dbReference>
<dbReference type="Pfam" id="PF00291">
    <property type="entry name" value="PALP"/>
    <property type="match status" value="1"/>
</dbReference>
<dbReference type="InterPro" id="IPR036052">
    <property type="entry name" value="TrpB-like_PALP_sf"/>
</dbReference>
<dbReference type="PANTHER" id="PTHR48078">
    <property type="entry name" value="THREONINE DEHYDRATASE, MITOCHONDRIAL-RELATED"/>
    <property type="match status" value="1"/>
</dbReference>
<dbReference type="AlphaFoldDB" id="A0A8D5UEL8"/>
<comment type="cofactor">
    <cofactor evidence="2">
        <name>pyridoxal 5'-phosphate</name>
        <dbReference type="ChEBI" id="CHEBI:597326"/>
    </cofactor>
</comment>
<dbReference type="KEGG" id="pabs:JIR001_06110"/>
<evidence type="ECO:0000313" key="11">
    <source>
        <dbReference type="Proteomes" id="UP000677436"/>
    </source>
</evidence>
<reference evidence="10" key="2">
    <citation type="journal article" date="2021" name="Microbiol. Resour. Announc.">
        <title>Complete Genome Sequence of Polycladomyces abyssicola JIR-001T, Isolated from Hemipelagic Sediment in Deep Seawater.</title>
        <authorList>
            <person name="Tsubouchi T."/>
            <person name="Kaneko Y."/>
        </authorList>
    </citation>
    <scope>NUCLEOTIDE SEQUENCE</scope>
    <source>
        <strain evidence="10">JIR-001</strain>
    </source>
</reference>
<feature type="domain" description="Tryptophan synthase beta chain-like PALP" evidence="9">
    <location>
        <begin position="15"/>
        <end position="304"/>
    </location>
</feature>
<dbReference type="EMBL" id="AP024601">
    <property type="protein sequence ID" value="BCU80828.1"/>
    <property type="molecule type" value="Genomic_DNA"/>
</dbReference>
<dbReference type="PANTHER" id="PTHR48078:SF6">
    <property type="entry name" value="L-THREONINE DEHYDRATASE CATABOLIC TDCB"/>
    <property type="match status" value="1"/>
</dbReference>
<organism evidence="10 11">
    <name type="scientific">Polycladomyces abyssicola</name>
    <dbReference type="NCBI Taxonomy" id="1125966"/>
    <lineage>
        <taxon>Bacteria</taxon>
        <taxon>Bacillati</taxon>
        <taxon>Bacillota</taxon>
        <taxon>Bacilli</taxon>
        <taxon>Bacillales</taxon>
        <taxon>Thermoactinomycetaceae</taxon>
        <taxon>Polycladomyces</taxon>
    </lineage>
</organism>
<dbReference type="Proteomes" id="UP000677436">
    <property type="component" value="Chromosome"/>
</dbReference>
<evidence type="ECO:0000256" key="4">
    <source>
        <dbReference type="ARBA" id="ARBA00012096"/>
    </source>
</evidence>
<evidence type="ECO:0000256" key="8">
    <source>
        <dbReference type="ARBA" id="ARBA00031427"/>
    </source>
</evidence>
<dbReference type="InterPro" id="IPR050147">
    <property type="entry name" value="Ser/Thr_Dehydratase"/>
</dbReference>
<dbReference type="Gene3D" id="3.40.50.1100">
    <property type="match status" value="2"/>
</dbReference>
<sequence length="328" mass="35973">MSITLQEVMQARSRISSYIRHTPLEYTKTLSQLYNADIYLKLENLQVTGSFKPRGSLNKLLTLDQTQQTRGVIAPSAGNHGIGLAYASSKLGIPAYVYLPEDTDRGKIKTLNQYGVSIKFFDSIESARQAAIKDAEEEGYIFLSAYNDRSVIAANGTIALEILEDLSDVDTVIVCVGGGGLASGIGTVLKAVNPSIEVWGVQTANSPTLAVWFKQRKVTPVDLKPSIAEGLSGPIDPDTMTFPIIQKCVDRILTVTDAEIIDAMKAMINEHRYIVEPSGAAGIAALQRYSDELRDRKIVITVTGRNISWNRLQNLLSNPSIEHRYGQR</sequence>
<dbReference type="SUPFAM" id="SSF53686">
    <property type="entry name" value="Tryptophan synthase beta subunit-like PLP-dependent enzymes"/>
    <property type="match status" value="1"/>
</dbReference>
<dbReference type="FunFam" id="3.40.50.1100:FF:000005">
    <property type="entry name" value="Threonine dehydratase catabolic"/>
    <property type="match status" value="1"/>
</dbReference>
<evidence type="ECO:0000256" key="1">
    <source>
        <dbReference type="ARBA" id="ARBA00001274"/>
    </source>
</evidence>
<dbReference type="GO" id="GO:0004794">
    <property type="term" value="F:threonine deaminase activity"/>
    <property type="evidence" value="ECO:0007669"/>
    <property type="project" value="UniProtKB-EC"/>
</dbReference>
<comment type="function">
    <text evidence="7">Catalyzes the anaerobic formation of alpha-ketobutyrate and ammonia from threonine in a two-step reaction. The first step involved a dehydration of threonine and a production of enamine intermediates (aminocrotonate), which tautomerizes to its imine form (iminobutyrate). Both intermediates are unstable and short-lived. The second step is the nonenzymatic hydrolysis of the enamine/imine intermediates to form 2-ketobutyrate and free ammonia. In the low water environment of the cell, the second step is accelerated by RidA.</text>
</comment>
<evidence type="ECO:0000256" key="2">
    <source>
        <dbReference type="ARBA" id="ARBA00001933"/>
    </source>
</evidence>
<dbReference type="CDD" id="cd01562">
    <property type="entry name" value="Thr-dehyd"/>
    <property type="match status" value="1"/>
</dbReference>
<evidence type="ECO:0000256" key="6">
    <source>
        <dbReference type="ARBA" id="ARBA00023239"/>
    </source>
</evidence>
<evidence type="ECO:0000259" key="9">
    <source>
        <dbReference type="Pfam" id="PF00291"/>
    </source>
</evidence>
<dbReference type="GO" id="GO:0006565">
    <property type="term" value="P:L-serine catabolic process"/>
    <property type="evidence" value="ECO:0007669"/>
    <property type="project" value="TreeGrafter"/>
</dbReference>
<keyword evidence="5" id="KW-0663">Pyridoxal phosphate</keyword>
<dbReference type="GO" id="GO:0009097">
    <property type="term" value="P:isoleucine biosynthetic process"/>
    <property type="evidence" value="ECO:0007669"/>
    <property type="project" value="TreeGrafter"/>
</dbReference>
<protein>
    <recommendedName>
        <fullName evidence="4">threonine ammonia-lyase</fullName>
        <ecNumber evidence="4">4.3.1.19</ecNumber>
    </recommendedName>
    <alternativeName>
        <fullName evidence="8">Threonine deaminase</fullName>
    </alternativeName>
</protein>
<keyword evidence="11" id="KW-1185">Reference proteome</keyword>
<evidence type="ECO:0000256" key="7">
    <source>
        <dbReference type="ARBA" id="ARBA00025527"/>
    </source>
</evidence>
<evidence type="ECO:0000256" key="3">
    <source>
        <dbReference type="ARBA" id="ARBA00010869"/>
    </source>
</evidence>
<comment type="catalytic activity">
    <reaction evidence="1">
        <text>L-threonine = 2-oxobutanoate + NH4(+)</text>
        <dbReference type="Rhea" id="RHEA:22108"/>
        <dbReference type="ChEBI" id="CHEBI:16763"/>
        <dbReference type="ChEBI" id="CHEBI:28938"/>
        <dbReference type="ChEBI" id="CHEBI:57926"/>
        <dbReference type="EC" id="4.3.1.19"/>
    </reaction>
</comment>
<keyword evidence="6" id="KW-0456">Lyase</keyword>
<accession>A0A8D5UEL8</accession>
<gene>
    <name evidence="10" type="ORF">JIR001_06110</name>
</gene>
<evidence type="ECO:0000313" key="10">
    <source>
        <dbReference type="EMBL" id="BCU80828.1"/>
    </source>
</evidence>
<evidence type="ECO:0000256" key="5">
    <source>
        <dbReference type="ARBA" id="ARBA00022898"/>
    </source>
</evidence>
<name>A0A8D5UEL8_9BACL</name>
<proteinExistence type="inferred from homology"/>